<gene>
    <name evidence="1" type="ORF">GSLYS_00015305001</name>
</gene>
<dbReference type="AlphaFoldDB" id="A0AAV2I6I9"/>
<dbReference type="EMBL" id="CAXITT010000447">
    <property type="protein sequence ID" value="CAL1541699.1"/>
    <property type="molecule type" value="Genomic_DNA"/>
</dbReference>
<accession>A0AAV2I6I9</accession>
<comment type="caution">
    <text evidence="1">The sequence shown here is derived from an EMBL/GenBank/DDBJ whole genome shotgun (WGS) entry which is preliminary data.</text>
</comment>
<proteinExistence type="predicted"/>
<protein>
    <submittedName>
        <fullName evidence="1">Uncharacterized protein</fullName>
    </submittedName>
</protein>
<keyword evidence="2" id="KW-1185">Reference proteome</keyword>
<name>A0AAV2I6I9_LYMST</name>
<organism evidence="1 2">
    <name type="scientific">Lymnaea stagnalis</name>
    <name type="common">Great pond snail</name>
    <name type="synonym">Helix stagnalis</name>
    <dbReference type="NCBI Taxonomy" id="6523"/>
    <lineage>
        <taxon>Eukaryota</taxon>
        <taxon>Metazoa</taxon>
        <taxon>Spiralia</taxon>
        <taxon>Lophotrochozoa</taxon>
        <taxon>Mollusca</taxon>
        <taxon>Gastropoda</taxon>
        <taxon>Heterobranchia</taxon>
        <taxon>Euthyneura</taxon>
        <taxon>Panpulmonata</taxon>
        <taxon>Hygrophila</taxon>
        <taxon>Lymnaeoidea</taxon>
        <taxon>Lymnaeidae</taxon>
        <taxon>Lymnaea</taxon>
    </lineage>
</organism>
<evidence type="ECO:0000313" key="1">
    <source>
        <dbReference type="EMBL" id="CAL1541699.1"/>
    </source>
</evidence>
<evidence type="ECO:0000313" key="2">
    <source>
        <dbReference type="Proteomes" id="UP001497497"/>
    </source>
</evidence>
<sequence length="112" mass="13096">MQTIEHVCSFDFLIIVFCPEIINGLDMTAVHCLDTRSQKWKKPDKIIGSAKSIVSFRKEKRLYILQTDGKLWEVNQEEVSSVRLKLLKRLWNGNIKMYGVININEFLYFITG</sequence>
<dbReference type="Proteomes" id="UP001497497">
    <property type="component" value="Unassembled WGS sequence"/>
</dbReference>
<reference evidence="1 2" key="1">
    <citation type="submission" date="2024-04" db="EMBL/GenBank/DDBJ databases">
        <authorList>
            <consortium name="Genoscope - CEA"/>
            <person name="William W."/>
        </authorList>
    </citation>
    <scope>NUCLEOTIDE SEQUENCE [LARGE SCALE GENOMIC DNA]</scope>
</reference>